<sequence>MADSPVKVEDGGAERKAGYKSWKKKYRKMRIVFEQKMHDGEDLHKQEAKAMATVKRLAVENEYPAIGSSPRDQQFSPDPPEKQIDLSLPSSDVGRLGGPDEHLARRKELAMRKLEQLLSDVPHSSYTAARESQPSIVTDLAAADGDAHPVSFLSADDIDNYIHTVDTAIDPDKHIPTLAPSAHPEAHPPPNPHLKNPTSVTNWLRKYKPNIFLQDGEVHADDDADGTHNNQGSGAASSRKPRGGRAERGGKASARGKRASTSARLAAGDRGDWDASMDDDPDFGATPVVKGKRKRDDDSGYKPRGSSSRPSKKKRKSEGDSTPTARKSKKELVSATSKEE</sequence>
<evidence type="ECO:0000259" key="2">
    <source>
        <dbReference type="Pfam" id="PF14612"/>
    </source>
</evidence>
<feature type="region of interest" description="Disordered" evidence="1">
    <location>
        <begin position="62"/>
        <end position="99"/>
    </location>
</feature>
<feature type="region of interest" description="Disordered" evidence="1">
    <location>
        <begin position="219"/>
        <end position="340"/>
    </location>
</feature>
<proteinExistence type="predicted"/>
<comment type="caution">
    <text evidence="4">The sequence shown here is derived from an EMBL/GenBank/DDBJ whole genome shotgun (WGS) entry which is preliminary data.</text>
</comment>
<evidence type="ECO:0000256" key="1">
    <source>
        <dbReference type="SAM" id="MobiDB-lite"/>
    </source>
</evidence>
<dbReference type="Pfam" id="PF24244">
    <property type="entry name" value="Iec3-like_M"/>
    <property type="match status" value="1"/>
</dbReference>
<evidence type="ECO:0000313" key="4">
    <source>
        <dbReference type="EMBL" id="KAH7325800.1"/>
    </source>
</evidence>
<evidence type="ECO:0000313" key="5">
    <source>
        <dbReference type="Proteomes" id="UP000813444"/>
    </source>
</evidence>
<dbReference type="GO" id="GO:0031011">
    <property type="term" value="C:Ino80 complex"/>
    <property type="evidence" value="ECO:0007669"/>
    <property type="project" value="InterPro"/>
</dbReference>
<protein>
    <submittedName>
        <fullName evidence="4">IEC3 subunit of the Ino80 complex, chromatin re-modelling-domain-containing protein</fullName>
    </submittedName>
</protein>
<keyword evidence="5" id="KW-1185">Reference proteome</keyword>
<dbReference type="OrthoDB" id="4095124at2759"/>
<dbReference type="InterPro" id="IPR055449">
    <property type="entry name" value="Iec3-like_M"/>
</dbReference>
<feature type="region of interest" description="Disordered" evidence="1">
    <location>
        <begin position="172"/>
        <end position="199"/>
    </location>
</feature>
<dbReference type="Pfam" id="PF14612">
    <property type="entry name" value="Ino80_Iec3"/>
    <property type="match status" value="1"/>
</dbReference>
<dbReference type="InterPro" id="IPR032742">
    <property type="entry name" value="Iec3_N"/>
</dbReference>
<accession>A0A8K0WUM0</accession>
<feature type="domain" description="INO80 complex subunit 3 N-terminal" evidence="2">
    <location>
        <begin position="20"/>
        <end position="61"/>
    </location>
</feature>
<dbReference type="AlphaFoldDB" id="A0A8K0WUM0"/>
<gene>
    <name evidence="4" type="ORF">B0I35DRAFT_474535</name>
</gene>
<organism evidence="4 5">
    <name type="scientific">Stachybotrys elegans</name>
    <dbReference type="NCBI Taxonomy" id="80388"/>
    <lineage>
        <taxon>Eukaryota</taxon>
        <taxon>Fungi</taxon>
        <taxon>Dikarya</taxon>
        <taxon>Ascomycota</taxon>
        <taxon>Pezizomycotina</taxon>
        <taxon>Sordariomycetes</taxon>
        <taxon>Hypocreomycetidae</taxon>
        <taxon>Hypocreales</taxon>
        <taxon>Stachybotryaceae</taxon>
        <taxon>Stachybotrys</taxon>
    </lineage>
</organism>
<reference evidence="4" key="1">
    <citation type="journal article" date="2021" name="Nat. Commun.">
        <title>Genetic determinants of endophytism in the Arabidopsis root mycobiome.</title>
        <authorList>
            <person name="Mesny F."/>
            <person name="Miyauchi S."/>
            <person name="Thiergart T."/>
            <person name="Pickel B."/>
            <person name="Atanasova L."/>
            <person name="Karlsson M."/>
            <person name="Huettel B."/>
            <person name="Barry K.W."/>
            <person name="Haridas S."/>
            <person name="Chen C."/>
            <person name="Bauer D."/>
            <person name="Andreopoulos W."/>
            <person name="Pangilinan J."/>
            <person name="LaButti K."/>
            <person name="Riley R."/>
            <person name="Lipzen A."/>
            <person name="Clum A."/>
            <person name="Drula E."/>
            <person name="Henrissat B."/>
            <person name="Kohler A."/>
            <person name="Grigoriev I.V."/>
            <person name="Martin F.M."/>
            <person name="Hacquard S."/>
        </authorList>
    </citation>
    <scope>NUCLEOTIDE SEQUENCE</scope>
    <source>
        <strain evidence="4">MPI-CAGE-CH-0235</strain>
    </source>
</reference>
<feature type="compositionally biased region" description="Polar residues" evidence="1">
    <location>
        <begin position="227"/>
        <end position="236"/>
    </location>
</feature>
<dbReference type="EMBL" id="JAGPNK010000002">
    <property type="protein sequence ID" value="KAH7325800.1"/>
    <property type="molecule type" value="Genomic_DNA"/>
</dbReference>
<name>A0A8K0WUM0_9HYPO</name>
<feature type="domain" description="INO80 complex subunit 3-like middle region" evidence="3">
    <location>
        <begin position="113"/>
        <end position="217"/>
    </location>
</feature>
<dbReference type="GO" id="GO:0006338">
    <property type="term" value="P:chromatin remodeling"/>
    <property type="evidence" value="ECO:0007669"/>
    <property type="project" value="InterPro"/>
</dbReference>
<dbReference type="Proteomes" id="UP000813444">
    <property type="component" value="Unassembled WGS sequence"/>
</dbReference>
<evidence type="ECO:0000259" key="3">
    <source>
        <dbReference type="Pfam" id="PF24244"/>
    </source>
</evidence>